<dbReference type="PANTHER" id="PTHR21644:SF0">
    <property type="entry name" value="AT02555P-RELATED"/>
    <property type="match status" value="1"/>
</dbReference>
<reference evidence="1 2" key="1">
    <citation type="journal article" date="2019" name="J. Hered.">
        <title>An Improved Genome Assembly for Drosophila navojoa, the Basal Species in the mojavensis Cluster.</title>
        <authorList>
            <person name="Vanderlinde T."/>
            <person name="Dupim E.G."/>
            <person name="Nazario-Yepiz N.O."/>
            <person name="Carvalho A.B."/>
        </authorList>
    </citation>
    <scope>NUCLEOTIDE SEQUENCE [LARGE SCALE GENOMIC DNA]</scope>
    <source>
        <strain evidence="1">Navoj_Jal97</strain>
        <tissue evidence="1">Whole organism</tissue>
    </source>
</reference>
<protein>
    <submittedName>
        <fullName evidence="1">Uncharacterized protein</fullName>
    </submittedName>
</protein>
<dbReference type="InterPro" id="IPR009961">
    <property type="entry name" value="DUF1487"/>
</dbReference>
<name>A0A484B3S9_DRONA</name>
<dbReference type="OrthoDB" id="310895at2759"/>
<comment type="caution">
    <text evidence="1">The sequence shown here is derived from an EMBL/GenBank/DDBJ whole genome shotgun (WGS) entry which is preliminary data.</text>
</comment>
<dbReference type="Pfam" id="PF07368">
    <property type="entry name" value="DUF1487"/>
    <property type="match status" value="1"/>
</dbReference>
<evidence type="ECO:0000313" key="2">
    <source>
        <dbReference type="Proteomes" id="UP000295192"/>
    </source>
</evidence>
<dbReference type="AlphaFoldDB" id="A0A484B3S9"/>
<sequence length="272" mass="31262">MGDHGGGADKEVDEDSDILPRFKGLPNIVEGVEDIFSHLQKRHVYLYPENGTHKKWVQPQIMVLFATGNLSQVVDTVIRDLKHPIGIGLVTSVLVQEPLRQAIVRRLRNRMELMDERIENHPNFQNTLKVIDRLNCRTLFMEEYDPADKQRLSGVRQPNSPIIVLDFPQIYFGDKPTAIVTLNTFRTLSEAIKLCNREGLQFDTVSIWTNKLSEGYDMVPALSRFPNFRFNCINVPFDSKVMVAVRRNYHYEVLANGGDLTTIVFPIRHYSH</sequence>
<dbReference type="Proteomes" id="UP000295192">
    <property type="component" value="Unassembled WGS sequence"/>
</dbReference>
<accession>A0A484B3S9</accession>
<dbReference type="OMA" id="FRFNCIN"/>
<dbReference type="PANTHER" id="PTHR21644">
    <property type="entry name" value="AT02555P-RELATED"/>
    <property type="match status" value="1"/>
</dbReference>
<keyword evidence="2" id="KW-1185">Reference proteome</keyword>
<dbReference type="EMBL" id="LSRL02000230">
    <property type="protein sequence ID" value="TDG42465.1"/>
    <property type="molecule type" value="Genomic_DNA"/>
</dbReference>
<dbReference type="STRING" id="7232.A0A484B3S9"/>
<gene>
    <name evidence="1" type="ORF">AWZ03_011119</name>
</gene>
<dbReference type="KEGG" id="dnv:108656078"/>
<proteinExistence type="predicted"/>
<evidence type="ECO:0000313" key="1">
    <source>
        <dbReference type="EMBL" id="TDG42465.1"/>
    </source>
</evidence>
<organism evidence="1 2">
    <name type="scientific">Drosophila navojoa</name>
    <name type="common">Fruit fly</name>
    <dbReference type="NCBI Taxonomy" id="7232"/>
    <lineage>
        <taxon>Eukaryota</taxon>
        <taxon>Metazoa</taxon>
        <taxon>Ecdysozoa</taxon>
        <taxon>Arthropoda</taxon>
        <taxon>Hexapoda</taxon>
        <taxon>Insecta</taxon>
        <taxon>Pterygota</taxon>
        <taxon>Neoptera</taxon>
        <taxon>Endopterygota</taxon>
        <taxon>Diptera</taxon>
        <taxon>Brachycera</taxon>
        <taxon>Muscomorpha</taxon>
        <taxon>Ephydroidea</taxon>
        <taxon>Drosophilidae</taxon>
        <taxon>Drosophila</taxon>
    </lineage>
</organism>